<evidence type="ECO:0000313" key="8">
    <source>
        <dbReference type="Proteomes" id="UP001634394"/>
    </source>
</evidence>
<feature type="transmembrane region" description="Helical" evidence="6">
    <location>
        <begin position="211"/>
        <end position="232"/>
    </location>
</feature>
<dbReference type="Gene3D" id="1.20.1280.290">
    <property type="match status" value="2"/>
</dbReference>
<name>A0ABD3UHF4_SINWO</name>
<evidence type="ECO:0000256" key="3">
    <source>
        <dbReference type="ARBA" id="ARBA00022989"/>
    </source>
</evidence>
<sequence length="240" mass="26860">MAEVTTFAVPMWNSLLPTQCIDGVFLNTNKVNGPCMLAVFSKFLGYFLIVSITIGQIPQIIKILRKRSASGVSFASMLLLLEASTATVAYALLQGYPVSAWGEHLVVMHMNVILVCLLLRYSNRFLFSFGFLLLYICFTLVVIMPLVSHNAIWYLYISTMPAVFISRAIQIVKVYKSKDPGQLSATSSFLCMFQCFGRLTTSIIVTGDCIMIANAVVLGFFGVLLTLQILYYRWRNKKIT</sequence>
<keyword evidence="4 5" id="KW-0472">Membrane</keyword>
<comment type="caution">
    <text evidence="7">The sequence shown here is derived from an EMBL/GenBank/DDBJ whole genome shotgun (WGS) entry which is preliminary data.</text>
</comment>
<evidence type="ECO:0000256" key="5">
    <source>
        <dbReference type="PIRNR" id="PIRNR023381"/>
    </source>
</evidence>
<evidence type="ECO:0000256" key="6">
    <source>
        <dbReference type="SAM" id="Phobius"/>
    </source>
</evidence>
<dbReference type="InterPro" id="IPR016817">
    <property type="entry name" value="MannP-dilichol_defect-1"/>
</dbReference>
<feature type="transmembrane region" description="Helical" evidence="6">
    <location>
        <begin position="98"/>
        <end position="119"/>
    </location>
</feature>
<feature type="transmembrane region" description="Helical" evidence="6">
    <location>
        <begin position="153"/>
        <end position="175"/>
    </location>
</feature>
<feature type="transmembrane region" description="Helical" evidence="6">
    <location>
        <begin position="126"/>
        <end position="147"/>
    </location>
</feature>
<evidence type="ECO:0000256" key="1">
    <source>
        <dbReference type="ARBA" id="ARBA00004141"/>
    </source>
</evidence>
<keyword evidence="8" id="KW-1185">Reference proteome</keyword>
<feature type="transmembrane region" description="Helical" evidence="6">
    <location>
        <begin position="187"/>
        <end position="205"/>
    </location>
</feature>
<dbReference type="SMART" id="SM00679">
    <property type="entry name" value="CTNS"/>
    <property type="match status" value="1"/>
</dbReference>
<protein>
    <recommendedName>
        <fullName evidence="5">Solute carrier family 66 member 3</fullName>
    </recommendedName>
</protein>
<dbReference type="EMBL" id="JBJQND010000016">
    <property type="protein sequence ID" value="KAL3848396.1"/>
    <property type="molecule type" value="Genomic_DNA"/>
</dbReference>
<dbReference type="InterPro" id="IPR006603">
    <property type="entry name" value="PQ-loop_rpt"/>
</dbReference>
<evidence type="ECO:0000256" key="4">
    <source>
        <dbReference type="ARBA" id="ARBA00023136"/>
    </source>
</evidence>
<feature type="transmembrane region" description="Helical" evidence="6">
    <location>
        <begin position="69"/>
        <end position="92"/>
    </location>
</feature>
<keyword evidence="3 5" id="KW-1133">Transmembrane helix</keyword>
<reference evidence="7 8" key="1">
    <citation type="submission" date="2024-11" db="EMBL/GenBank/DDBJ databases">
        <title>Chromosome-level genome assembly of the freshwater bivalve Anodonta woodiana.</title>
        <authorList>
            <person name="Chen X."/>
        </authorList>
    </citation>
    <scope>NUCLEOTIDE SEQUENCE [LARGE SCALE GENOMIC DNA]</scope>
    <source>
        <strain evidence="7">MN2024</strain>
        <tissue evidence="7">Gills</tissue>
    </source>
</reference>
<organism evidence="7 8">
    <name type="scientific">Sinanodonta woodiana</name>
    <name type="common">Chinese pond mussel</name>
    <name type="synonym">Anodonta woodiana</name>
    <dbReference type="NCBI Taxonomy" id="1069815"/>
    <lineage>
        <taxon>Eukaryota</taxon>
        <taxon>Metazoa</taxon>
        <taxon>Spiralia</taxon>
        <taxon>Lophotrochozoa</taxon>
        <taxon>Mollusca</taxon>
        <taxon>Bivalvia</taxon>
        <taxon>Autobranchia</taxon>
        <taxon>Heteroconchia</taxon>
        <taxon>Palaeoheterodonta</taxon>
        <taxon>Unionida</taxon>
        <taxon>Unionoidea</taxon>
        <taxon>Unionidae</taxon>
        <taxon>Unioninae</taxon>
        <taxon>Sinanodonta</taxon>
    </lineage>
</organism>
<feature type="transmembrane region" description="Helical" evidence="6">
    <location>
        <begin position="36"/>
        <end position="57"/>
    </location>
</feature>
<dbReference type="AlphaFoldDB" id="A0ABD3UHF4"/>
<dbReference type="PANTHER" id="PTHR12226">
    <property type="entry name" value="MANNOSE-P-DOLICHOL UTILIZATION DEFECT 1 LEC35 -RELATED"/>
    <property type="match status" value="1"/>
</dbReference>
<accession>A0ABD3UHF4</accession>
<keyword evidence="2 5" id="KW-0812">Transmembrane</keyword>
<dbReference type="Proteomes" id="UP001634394">
    <property type="component" value="Unassembled WGS sequence"/>
</dbReference>
<dbReference type="PIRSF" id="PIRSF023381">
    <property type="entry name" value="MannP-dilichol_defect-1p"/>
    <property type="match status" value="1"/>
</dbReference>
<gene>
    <name evidence="7" type="ORF">ACJMK2_019254</name>
</gene>
<proteinExistence type="predicted"/>
<evidence type="ECO:0000256" key="2">
    <source>
        <dbReference type="ARBA" id="ARBA00022692"/>
    </source>
</evidence>
<evidence type="ECO:0000313" key="7">
    <source>
        <dbReference type="EMBL" id="KAL3848396.1"/>
    </source>
</evidence>
<comment type="subcellular location">
    <subcellularLocation>
        <location evidence="1 5">Membrane</location>
        <topology evidence="1 5">Multi-pass membrane protein</topology>
    </subcellularLocation>
</comment>
<dbReference type="PANTHER" id="PTHR12226:SF3">
    <property type="entry name" value="SOLUTE CARRIER FAMILY 66 MEMBER 3"/>
    <property type="match status" value="1"/>
</dbReference>
<dbReference type="Pfam" id="PF04193">
    <property type="entry name" value="PQ-loop"/>
    <property type="match status" value="1"/>
</dbReference>
<dbReference type="GO" id="GO:0016020">
    <property type="term" value="C:membrane"/>
    <property type="evidence" value="ECO:0007669"/>
    <property type="project" value="UniProtKB-SubCell"/>
</dbReference>